<dbReference type="InterPro" id="IPR046955">
    <property type="entry name" value="PHR1-like"/>
</dbReference>
<dbReference type="InterPro" id="IPR001005">
    <property type="entry name" value="SANT/Myb"/>
</dbReference>
<keyword evidence="4" id="KW-0539">Nucleus</keyword>
<dbReference type="OrthoDB" id="551907at2759"/>
<dbReference type="InterPro" id="IPR009057">
    <property type="entry name" value="Homeodomain-like_sf"/>
</dbReference>
<dbReference type="PANTHER" id="PTHR31314:SF164">
    <property type="entry name" value="HTH MYB-TYPE DOMAIN-CONTAINING PROTEIN"/>
    <property type="match status" value="1"/>
</dbReference>
<gene>
    <name evidence="7" type="ORF">FNV43_RR24472</name>
</gene>
<feature type="region of interest" description="Disordered" evidence="5">
    <location>
        <begin position="1"/>
        <end position="77"/>
    </location>
</feature>
<dbReference type="GO" id="GO:0005634">
    <property type="term" value="C:nucleus"/>
    <property type="evidence" value="ECO:0007669"/>
    <property type="project" value="UniProtKB-SubCell"/>
</dbReference>
<comment type="subcellular location">
    <subcellularLocation>
        <location evidence="1">Nucleus</location>
    </subcellularLocation>
</comment>
<evidence type="ECO:0000313" key="7">
    <source>
        <dbReference type="EMBL" id="KAF3433370.1"/>
    </source>
</evidence>
<dbReference type="GO" id="GO:0003700">
    <property type="term" value="F:DNA-binding transcription factor activity"/>
    <property type="evidence" value="ECO:0007669"/>
    <property type="project" value="InterPro"/>
</dbReference>
<dbReference type="Gene3D" id="1.10.10.60">
    <property type="entry name" value="Homeodomain-like"/>
    <property type="match status" value="1"/>
</dbReference>
<dbReference type="FunFam" id="1.10.10.60:FF:000002">
    <property type="entry name" value="Myb family transcription factor"/>
    <property type="match status" value="1"/>
</dbReference>
<feature type="compositionally biased region" description="Acidic residues" evidence="5">
    <location>
        <begin position="27"/>
        <end position="38"/>
    </location>
</feature>
<keyword evidence="3" id="KW-0804">Transcription</keyword>
<organism evidence="7 8">
    <name type="scientific">Rhamnella rubrinervis</name>
    <dbReference type="NCBI Taxonomy" id="2594499"/>
    <lineage>
        <taxon>Eukaryota</taxon>
        <taxon>Viridiplantae</taxon>
        <taxon>Streptophyta</taxon>
        <taxon>Embryophyta</taxon>
        <taxon>Tracheophyta</taxon>
        <taxon>Spermatophyta</taxon>
        <taxon>Magnoliopsida</taxon>
        <taxon>eudicotyledons</taxon>
        <taxon>Gunneridae</taxon>
        <taxon>Pentapetalae</taxon>
        <taxon>rosids</taxon>
        <taxon>fabids</taxon>
        <taxon>Rosales</taxon>
        <taxon>Rhamnaceae</taxon>
        <taxon>rhamnoid group</taxon>
        <taxon>Rhamneae</taxon>
        <taxon>Rhamnella</taxon>
    </lineage>
</organism>
<accession>A0A8K0DLT7</accession>
<feature type="compositionally biased region" description="Low complexity" evidence="5">
    <location>
        <begin position="48"/>
        <end position="58"/>
    </location>
</feature>
<dbReference type="InterPro" id="IPR017930">
    <property type="entry name" value="Myb_dom"/>
</dbReference>
<evidence type="ECO:0000256" key="2">
    <source>
        <dbReference type="ARBA" id="ARBA00023015"/>
    </source>
</evidence>
<evidence type="ECO:0000259" key="6">
    <source>
        <dbReference type="PROSITE" id="PS51294"/>
    </source>
</evidence>
<evidence type="ECO:0000256" key="4">
    <source>
        <dbReference type="ARBA" id="ARBA00023242"/>
    </source>
</evidence>
<dbReference type="Pfam" id="PF00249">
    <property type="entry name" value="Myb_DNA-binding"/>
    <property type="match status" value="1"/>
</dbReference>
<feature type="compositionally biased region" description="Basic and acidic residues" evidence="5">
    <location>
        <begin position="374"/>
        <end position="384"/>
    </location>
</feature>
<keyword evidence="8" id="KW-1185">Reference proteome</keyword>
<feature type="compositionally biased region" description="Low complexity" evidence="5">
    <location>
        <begin position="358"/>
        <end position="372"/>
    </location>
</feature>
<evidence type="ECO:0000256" key="3">
    <source>
        <dbReference type="ARBA" id="ARBA00023163"/>
    </source>
</evidence>
<evidence type="ECO:0000313" key="8">
    <source>
        <dbReference type="Proteomes" id="UP000796880"/>
    </source>
</evidence>
<dbReference type="EMBL" id="VOIH02000011">
    <property type="protein sequence ID" value="KAF3433370.1"/>
    <property type="molecule type" value="Genomic_DNA"/>
</dbReference>
<dbReference type="AlphaFoldDB" id="A0A8K0DLT7"/>
<evidence type="ECO:0000256" key="5">
    <source>
        <dbReference type="SAM" id="MobiDB-lite"/>
    </source>
</evidence>
<sequence length="401" mass="45134">MERSSEEDHSNYEVSKPSPSSNKNENDYDDDDDEDDDREVEKDKRTKNMNGGMSSSNSTVEENAKKGASGSVRQYVRSKTPRLRWTPDLHLCFVHAVERLGGQDRATPKLVLQLMNIKGLSIAHVKSHLQMYRSKKIEDPNQVLSEQGFFMEGGRDHQIYNFSQLPMFQSYNHWPSNSISGYGASSSRRGCGDHRIYLPYSDRAAQGSSRHGLYGSAAERLLKNNIMSSTCTSSTNNILQINNPTFNKNATWRRPQAHKDEFMSFRRSLEDQIGPSSLMEANLPTHNGHVFEKGTHQVSLTNNGSIATTSGRVVHHEPLKRNTLDLDCDLDLNLSLKIKPKHDEHDTDVGNNQEVVHSSLSLSLSSSSSSKLSRLKEGGGDHQQDRKRRRMMMASTLDLTL</sequence>
<proteinExistence type="predicted"/>
<dbReference type="SUPFAM" id="SSF46689">
    <property type="entry name" value="Homeodomain-like"/>
    <property type="match status" value="1"/>
</dbReference>
<dbReference type="Proteomes" id="UP000796880">
    <property type="component" value="Unassembled WGS sequence"/>
</dbReference>
<feature type="compositionally biased region" description="Basic and acidic residues" evidence="5">
    <location>
        <begin position="1"/>
        <end position="11"/>
    </location>
</feature>
<name>A0A8K0DLT7_9ROSA</name>
<protein>
    <recommendedName>
        <fullName evidence="6">HTH myb-type domain-containing protein</fullName>
    </recommendedName>
</protein>
<dbReference type="NCBIfam" id="TIGR01557">
    <property type="entry name" value="myb_SHAQKYF"/>
    <property type="match status" value="1"/>
</dbReference>
<dbReference type="InterPro" id="IPR006447">
    <property type="entry name" value="Myb_dom_plants"/>
</dbReference>
<keyword evidence="2" id="KW-0805">Transcription regulation</keyword>
<comment type="caution">
    <text evidence="7">The sequence shown here is derived from an EMBL/GenBank/DDBJ whole genome shotgun (WGS) entry which is preliminary data.</text>
</comment>
<feature type="domain" description="HTH myb-type" evidence="6">
    <location>
        <begin position="77"/>
        <end position="137"/>
    </location>
</feature>
<dbReference type="PROSITE" id="PS51294">
    <property type="entry name" value="HTH_MYB"/>
    <property type="match status" value="1"/>
</dbReference>
<dbReference type="GO" id="GO:0003677">
    <property type="term" value="F:DNA binding"/>
    <property type="evidence" value="ECO:0007669"/>
    <property type="project" value="InterPro"/>
</dbReference>
<dbReference type="PANTHER" id="PTHR31314">
    <property type="entry name" value="MYB FAMILY TRANSCRIPTION FACTOR PHL7-LIKE"/>
    <property type="match status" value="1"/>
</dbReference>
<reference evidence="7" key="1">
    <citation type="submission" date="2020-03" db="EMBL/GenBank/DDBJ databases">
        <title>A high-quality chromosome-level genome assembly of a woody plant with both climbing and erect habits, Rhamnella rubrinervis.</title>
        <authorList>
            <person name="Lu Z."/>
            <person name="Yang Y."/>
            <person name="Zhu X."/>
            <person name="Sun Y."/>
        </authorList>
    </citation>
    <scope>NUCLEOTIDE SEQUENCE</scope>
    <source>
        <strain evidence="7">BYM</strain>
        <tissue evidence="7">Leaf</tissue>
    </source>
</reference>
<feature type="region of interest" description="Disordered" evidence="5">
    <location>
        <begin position="358"/>
        <end position="389"/>
    </location>
</feature>
<evidence type="ECO:0000256" key="1">
    <source>
        <dbReference type="ARBA" id="ARBA00004123"/>
    </source>
</evidence>